<dbReference type="AlphaFoldDB" id="A0A3D8S932"/>
<dbReference type="PANTHER" id="PTHR37534:SF15">
    <property type="entry name" value="ZN(II)2CYS6 TRANSCRIPTION FACTOR (EUROFUNG)"/>
    <property type="match status" value="1"/>
</dbReference>
<keyword evidence="4" id="KW-1185">Reference proteome</keyword>
<keyword evidence="2" id="KW-0539">Nucleus</keyword>
<dbReference type="Pfam" id="PF11951">
    <property type="entry name" value="Fungal_trans_2"/>
    <property type="match status" value="1"/>
</dbReference>
<dbReference type="Proteomes" id="UP000256328">
    <property type="component" value="Unassembled WGS sequence"/>
</dbReference>
<dbReference type="GO" id="GO:0045944">
    <property type="term" value="P:positive regulation of transcription by RNA polymerase II"/>
    <property type="evidence" value="ECO:0007669"/>
    <property type="project" value="TreeGrafter"/>
</dbReference>
<dbReference type="InterPro" id="IPR021858">
    <property type="entry name" value="Fun_TF"/>
</dbReference>
<protein>
    <submittedName>
        <fullName evidence="3">Uncharacterized protein</fullName>
    </submittedName>
</protein>
<evidence type="ECO:0000313" key="3">
    <source>
        <dbReference type="EMBL" id="RDW82876.1"/>
    </source>
</evidence>
<proteinExistence type="predicted"/>
<dbReference type="GO" id="GO:0000976">
    <property type="term" value="F:transcription cis-regulatory region binding"/>
    <property type="evidence" value="ECO:0007669"/>
    <property type="project" value="TreeGrafter"/>
</dbReference>
<accession>A0A3D8S932</accession>
<reference evidence="3 4" key="1">
    <citation type="journal article" date="2018" name="IMA Fungus">
        <title>IMA Genome-F 9: Draft genome sequence of Annulohypoxylon stygium, Aspergillus mulundensis, Berkeleyomyces basicola (syn. Thielaviopsis basicola), Ceratocystis smalleyi, two Cercospora beticola strains, Coleophoma cylindrospora, Fusarium fracticaudum, Phialophora cf. hyalina, and Morchella septimelata.</title>
        <authorList>
            <person name="Wingfield B.D."/>
            <person name="Bills G.F."/>
            <person name="Dong Y."/>
            <person name="Huang W."/>
            <person name="Nel W.J."/>
            <person name="Swalarsk-Parry B.S."/>
            <person name="Vaghefi N."/>
            <person name="Wilken P.M."/>
            <person name="An Z."/>
            <person name="de Beer Z.W."/>
            <person name="De Vos L."/>
            <person name="Chen L."/>
            <person name="Duong T.A."/>
            <person name="Gao Y."/>
            <person name="Hammerbacher A."/>
            <person name="Kikkert J.R."/>
            <person name="Li Y."/>
            <person name="Li H."/>
            <person name="Li K."/>
            <person name="Li Q."/>
            <person name="Liu X."/>
            <person name="Ma X."/>
            <person name="Naidoo K."/>
            <person name="Pethybridge S.J."/>
            <person name="Sun J."/>
            <person name="Steenkamp E.T."/>
            <person name="van der Nest M.A."/>
            <person name="van Wyk S."/>
            <person name="Wingfield M.J."/>
            <person name="Xiong C."/>
            <person name="Yue Q."/>
            <person name="Zhang X."/>
        </authorList>
    </citation>
    <scope>NUCLEOTIDE SEQUENCE [LARGE SCALE GENOMIC DNA]</scope>
    <source>
        <strain evidence="3 4">BP5796</strain>
    </source>
</reference>
<gene>
    <name evidence="3" type="ORF">BP5796_04367</name>
</gene>
<comment type="caution">
    <text evidence="3">The sequence shown here is derived from an EMBL/GenBank/DDBJ whole genome shotgun (WGS) entry which is preliminary data.</text>
</comment>
<evidence type="ECO:0000256" key="1">
    <source>
        <dbReference type="ARBA" id="ARBA00004123"/>
    </source>
</evidence>
<dbReference type="PANTHER" id="PTHR37534">
    <property type="entry name" value="TRANSCRIPTIONAL ACTIVATOR PROTEIN UGA3"/>
    <property type="match status" value="1"/>
</dbReference>
<sequence length="458" mass="51735">MQESSVITAKEESTTSDLLAQIKLLSWIPAKQRSLLVHFIQHALQASTCSIAAQRRFNELIIPRALQSPSLLKSILVWSVGHKIAQCDRSEDRATLETMYRDLVQSSLQSLQMEIRNAQRMNKVALIAASLMLCLQKLCQERLESRAWRIHLDGARDIISTANSSKYDDPDDLELFRMLNRWYEAIEALAALTARGTSEVQTAFTQSSSPMLAPEAEYIDEYFGYAPKINVFLCKIGAAARWLRIRSHAIGQFDGLSLEDFHIGVDTLEASVLSTMNRSRLSPSFFYPRARERLSPCEIQDFVLCNQAFQHMALIHLRRRLRNLPPTAGAVQDSVKEILQCGISMKYTSRPSPWVAMTAPLFTAGCAAAGADKNTKDSGRMTKALIIMTGRCYQQIGKLTSYRIKTSPYAYTYYGCNSNQPAFMRLSVTFRDKVYRYLEIEKLWENEGESNGVLEHTG</sequence>
<dbReference type="OrthoDB" id="288726at2759"/>
<comment type="subcellular location">
    <subcellularLocation>
        <location evidence="1">Nucleus</location>
    </subcellularLocation>
</comment>
<dbReference type="GO" id="GO:0005634">
    <property type="term" value="C:nucleus"/>
    <property type="evidence" value="ECO:0007669"/>
    <property type="project" value="UniProtKB-SubCell"/>
</dbReference>
<name>A0A3D8S932_9HELO</name>
<evidence type="ECO:0000256" key="2">
    <source>
        <dbReference type="ARBA" id="ARBA00023242"/>
    </source>
</evidence>
<dbReference type="EMBL" id="PDLN01000006">
    <property type="protein sequence ID" value="RDW82876.1"/>
    <property type="molecule type" value="Genomic_DNA"/>
</dbReference>
<dbReference type="GO" id="GO:0003700">
    <property type="term" value="F:DNA-binding transcription factor activity"/>
    <property type="evidence" value="ECO:0007669"/>
    <property type="project" value="TreeGrafter"/>
</dbReference>
<evidence type="ECO:0000313" key="4">
    <source>
        <dbReference type="Proteomes" id="UP000256328"/>
    </source>
</evidence>
<organism evidence="3 4">
    <name type="scientific">Coleophoma crateriformis</name>
    <dbReference type="NCBI Taxonomy" id="565419"/>
    <lineage>
        <taxon>Eukaryota</taxon>
        <taxon>Fungi</taxon>
        <taxon>Dikarya</taxon>
        <taxon>Ascomycota</taxon>
        <taxon>Pezizomycotina</taxon>
        <taxon>Leotiomycetes</taxon>
        <taxon>Helotiales</taxon>
        <taxon>Dermateaceae</taxon>
        <taxon>Coleophoma</taxon>
    </lineage>
</organism>